<evidence type="ECO:0000256" key="4">
    <source>
        <dbReference type="SAM" id="MobiDB-lite"/>
    </source>
</evidence>
<keyword evidence="2" id="KW-0442">Lipid degradation</keyword>
<evidence type="ECO:0000256" key="1">
    <source>
        <dbReference type="ARBA" id="ARBA00022801"/>
    </source>
</evidence>
<keyword evidence="1" id="KW-0378">Hydrolase</keyword>
<dbReference type="Proteomes" id="UP001620295">
    <property type="component" value="Unassembled WGS sequence"/>
</dbReference>
<evidence type="ECO:0000313" key="6">
    <source>
        <dbReference type="Proteomes" id="UP001620295"/>
    </source>
</evidence>
<dbReference type="EMBL" id="JBJDQH010000008">
    <property type="protein sequence ID" value="MFK4268163.1"/>
    <property type="molecule type" value="Genomic_DNA"/>
</dbReference>
<dbReference type="Gene3D" id="3.40.50.1820">
    <property type="entry name" value="alpha/beta hydrolase"/>
    <property type="match status" value="1"/>
</dbReference>
<dbReference type="PANTHER" id="PTHR10272">
    <property type="entry name" value="PLATELET-ACTIVATING FACTOR ACETYLHYDROLASE"/>
    <property type="match status" value="1"/>
</dbReference>
<sequence length="252" mass="26359">MTTYTTGRGPHRSEPTASAPLAAPGPLAAPAPALAGMAAPTGPHPVGMISLPLVDRDRPEPGVRFKPYRELMVGVRYPAREVERYERTPGTFVHEDAPPALDPSGPRPVVLHSPGVGEAYAPSPLAEELASHGYVVVTIVHDDDAQAAELPHDRVADVRFVLDQLISLAPGVLDLTRIGLVGRSAGCLVDLAAMHDDPRIKAIADLDGNLAAASTGDPRVPLVAFFDRRLRGGEEAAVVATAPVATAARAGR</sequence>
<comment type="caution">
    <text evidence="5">The sequence shown here is derived from an EMBL/GenBank/DDBJ whole genome shotgun (WGS) entry which is preliminary data.</text>
</comment>
<evidence type="ECO:0000256" key="3">
    <source>
        <dbReference type="ARBA" id="ARBA00023098"/>
    </source>
</evidence>
<evidence type="ECO:0000313" key="5">
    <source>
        <dbReference type="EMBL" id="MFK4268163.1"/>
    </source>
</evidence>
<reference evidence="5 6" key="1">
    <citation type="submission" date="2024-11" db="EMBL/GenBank/DDBJ databases">
        <title>The Natural Products Discovery Center: Release of the First 8490 Sequenced Strains for Exploring Actinobacteria Biosynthetic Diversity.</title>
        <authorList>
            <person name="Kalkreuter E."/>
            <person name="Kautsar S.A."/>
            <person name="Yang D."/>
            <person name="Bader C.D."/>
            <person name="Teijaro C.N."/>
            <person name="Fluegel L."/>
            <person name="Davis C.M."/>
            <person name="Simpson J.R."/>
            <person name="Lauterbach L."/>
            <person name="Steele A.D."/>
            <person name="Gui C."/>
            <person name="Meng S."/>
            <person name="Li G."/>
            <person name="Viehrig K."/>
            <person name="Ye F."/>
            <person name="Su P."/>
            <person name="Kiefer A.F."/>
            <person name="Nichols A."/>
            <person name="Cepeda A.J."/>
            <person name="Yan W."/>
            <person name="Fan B."/>
            <person name="Jiang Y."/>
            <person name="Adhikari A."/>
            <person name="Zheng C.-J."/>
            <person name="Schuster L."/>
            <person name="Cowan T.M."/>
            <person name="Smanski M.J."/>
            <person name="Chevrette M.G."/>
            <person name="De Carvalho L.P.S."/>
            <person name="Shen B."/>
        </authorList>
    </citation>
    <scope>NUCLEOTIDE SEQUENCE [LARGE SCALE GENOMIC DNA]</scope>
    <source>
        <strain evidence="5 6">NPDC020863</strain>
    </source>
</reference>
<evidence type="ECO:0008006" key="7">
    <source>
        <dbReference type="Google" id="ProtNLM"/>
    </source>
</evidence>
<dbReference type="RefSeq" id="WP_404747169.1">
    <property type="nucleotide sequence ID" value="NZ_JBJDQH010000008.1"/>
</dbReference>
<feature type="region of interest" description="Disordered" evidence="4">
    <location>
        <begin position="1"/>
        <end position="25"/>
    </location>
</feature>
<dbReference type="SUPFAM" id="SSF53474">
    <property type="entry name" value="alpha/beta-Hydrolases"/>
    <property type="match status" value="1"/>
</dbReference>
<organism evidence="5 6">
    <name type="scientific">Streptomyces milbemycinicus</name>
    <dbReference type="NCBI Taxonomy" id="476552"/>
    <lineage>
        <taxon>Bacteria</taxon>
        <taxon>Bacillati</taxon>
        <taxon>Actinomycetota</taxon>
        <taxon>Actinomycetes</taxon>
        <taxon>Kitasatosporales</taxon>
        <taxon>Streptomycetaceae</taxon>
        <taxon>Streptomyces</taxon>
    </lineage>
</organism>
<feature type="compositionally biased region" description="Low complexity" evidence="4">
    <location>
        <begin position="15"/>
        <end position="25"/>
    </location>
</feature>
<proteinExistence type="predicted"/>
<dbReference type="InterPro" id="IPR029058">
    <property type="entry name" value="AB_hydrolase_fold"/>
</dbReference>
<keyword evidence="3" id="KW-0443">Lipid metabolism</keyword>
<dbReference type="PANTHER" id="PTHR10272:SF0">
    <property type="entry name" value="PLATELET-ACTIVATING FACTOR ACETYLHYDROLASE"/>
    <property type="match status" value="1"/>
</dbReference>
<evidence type="ECO:0000256" key="2">
    <source>
        <dbReference type="ARBA" id="ARBA00022963"/>
    </source>
</evidence>
<gene>
    <name evidence="5" type="ORF">ACI2L5_24945</name>
</gene>
<protein>
    <recommendedName>
        <fullName evidence="7">Lipase</fullName>
    </recommendedName>
</protein>
<keyword evidence="6" id="KW-1185">Reference proteome</keyword>
<name>A0ABW8LQI1_9ACTN</name>
<accession>A0ABW8LQI1</accession>